<evidence type="ECO:0000259" key="1">
    <source>
        <dbReference type="Pfam" id="PF20056"/>
    </source>
</evidence>
<dbReference type="InterPro" id="IPR045601">
    <property type="entry name" value="DUF6455"/>
</dbReference>
<feature type="domain" description="DUF6455" evidence="1">
    <location>
        <begin position="1"/>
        <end position="82"/>
    </location>
</feature>
<dbReference type="Proteomes" id="UP001195941">
    <property type="component" value="Unassembled WGS sequence"/>
</dbReference>
<gene>
    <name evidence="2" type="ORF">IT775_07660</name>
</gene>
<sequence length="89" mass="9984">MKRLGDRKRHYWLAQRMAQTTGTDLTGAYDAGDLSQQQWAEIVEACRGCDWTESCERWLARHETAKEAPAGCTNCGAYMEIRQAVSEGG</sequence>
<reference evidence="2 3" key="1">
    <citation type="journal article" date="2021" name="Arch. Microbiol.">
        <title>Thalassobius aquimarinus sp. nov., isolated from the Sea of Japan seashore.</title>
        <authorList>
            <person name="Kurilenko V.V."/>
            <person name="Romanenko L.A."/>
            <person name="Chernysheva N.Y."/>
            <person name="Velansky P.V."/>
            <person name="Tekutyeva L.A."/>
            <person name="Isaeva M.P."/>
            <person name="Mikhailov V.V."/>
        </authorList>
    </citation>
    <scope>NUCLEOTIDE SEQUENCE [LARGE SCALE GENOMIC DNA]</scope>
    <source>
        <strain evidence="2 3">KMM 8518</strain>
    </source>
</reference>
<evidence type="ECO:0000313" key="3">
    <source>
        <dbReference type="Proteomes" id="UP001195941"/>
    </source>
</evidence>
<dbReference type="RefSeq" id="WP_212700505.1">
    <property type="nucleotide sequence ID" value="NZ_JADMKU010000005.1"/>
</dbReference>
<name>A0ABS5HQ06_9RHOB</name>
<accession>A0ABS5HQ06</accession>
<organism evidence="2 3">
    <name type="scientific">Thalassovita aquimarina</name>
    <dbReference type="NCBI Taxonomy" id="2785917"/>
    <lineage>
        <taxon>Bacteria</taxon>
        <taxon>Pseudomonadati</taxon>
        <taxon>Pseudomonadota</taxon>
        <taxon>Alphaproteobacteria</taxon>
        <taxon>Rhodobacterales</taxon>
        <taxon>Roseobacteraceae</taxon>
        <taxon>Thalassovita</taxon>
    </lineage>
</organism>
<evidence type="ECO:0000313" key="2">
    <source>
        <dbReference type="EMBL" id="MBR9650993.1"/>
    </source>
</evidence>
<dbReference type="Pfam" id="PF20056">
    <property type="entry name" value="DUF6455"/>
    <property type="match status" value="1"/>
</dbReference>
<keyword evidence="3" id="KW-1185">Reference proteome</keyword>
<protein>
    <recommendedName>
        <fullName evidence="1">DUF6455 domain-containing protein</fullName>
    </recommendedName>
</protein>
<dbReference type="EMBL" id="JADMKU010000005">
    <property type="protein sequence ID" value="MBR9650993.1"/>
    <property type="molecule type" value="Genomic_DNA"/>
</dbReference>
<comment type="caution">
    <text evidence="2">The sequence shown here is derived from an EMBL/GenBank/DDBJ whole genome shotgun (WGS) entry which is preliminary data.</text>
</comment>
<proteinExistence type="predicted"/>